<dbReference type="OrthoDB" id="9833624at2"/>
<dbReference type="EMBL" id="OCNE01000016">
    <property type="protein sequence ID" value="SOD64417.1"/>
    <property type="molecule type" value="Genomic_DNA"/>
</dbReference>
<feature type="region of interest" description="Disordered" evidence="1">
    <location>
        <begin position="38"/>
        <end position="66"/>
    </location>
</feature>
<feature type="transmembrane region" description="Helical" evidence="2">
    <location>
        <begin position="186"/>
        <end position="207"/>
    </location>
</feature>
<sequence length="223" mass="23402">MPGEEEGVARDHGWWVARLDVDASAPRGYRVEYLPGGAHASRADAGKAAVAQAGEDGGPAPRAPGSVDVVGRAGTYWVTFDRRRSLSLELADADGDPVRLGVRLTPPGSPASASAPPGRHARRSAPDATREGLAPPDGDRHINRRKLPIPLQAEGGAITLCGSVGGLLALQGLLSTSHAGAAEAAGYSFVPAAVLLVAACLWHRNWYPRASRAYRERVRTGRR</sequence>
<evidence type="ECO:0000256" key="1">
    <source>
        <dbReference type="SAM" id="MobiDB-lite"/>
    </source>
</evidence>
<evidence type="ECO:0000313" key="4">
    <source>
        <dbReference type="Proteomes" id="UP000219072"/>
    </source>
</evidence>
<keyword evidence="2" id="KW-0812">Transmembrane</keyword>
<keyword evidence="2" id="KW-0472">Membrane</keyword>
<gene>
    <name evidence="3" type="ORF">SAMN06297387_116141</name>
</gene>
<feature type="transmembrane region" description="Helical" evidence="2">
    <location>
        <begin position="155"/>
        <end position="174"/>
    </location>
</feature>
<organism evidence="3 4">
    <name type="scientific">Streptomyces zhaozhouensis</name>
    <dbReference type="NCBI Taxonomy" id="1300267"/>
    <lineage>
        <taxon>Bacteria</taxon>
        <taxon>Bacillati</taxon>
        <taxon>Actinomycetota</taxon>
        <taxon>Actinomycetes</taxon>
        <taxon>Kitasatosporales</taxon>
        <taxon>Streptomycetaceae</taxon>
        <taxon>Streptomyces</taxon>
    </lineage>
</organism>
<protein>
    <submittedName>
        <fullName evidence="3">Uncharacterized protein</fullName>
    </submittedName>
</protein>
<feature type="region of interest" description="Disordered" evidence="1">
    <location>
        <begin position="97"/>
        <end position="144"/>
    </location>
</feature>
<name>A0A286E0H9_9ACTN</name>
<dbReference type="Proteomes" id="UP000219072">
    <property type="component" value="Unassembled WGS sequence"/>
</dbReference>
<keyword evidence="4" id="KW-1185">Reference proteome</keyword>
<evidence type="ECO:0000313" key="3">
    <source>
        <dbReference type="EMBL" id="SOD64417.1"/>
    </source>
</evidence>
<dbReference type="AlphaFoldDB" id="A0A286E0H9"/>
<reference evidence="3 4" key="1">
    <citation type="submission" date="2017-09" db="EMBL/GenBank/DDBJ databases">
        <authorList>
            <person name="Ehlers B."/>
            <person name="Leendertz F.H."/>
        </authorList>
    </citation>
    <scope>NUCLEOTIDE SEQUENCE [LARGE SCALE GENOMIC DNA]</scope>
    <source>
        <strain evidence="3 4">CGMCC 4.7095</strain>
    </source>
</reference>
<proteinExistence type="predicted"/>
<dbReference type="RefSeq" id="WP_097232846.1">
    <property type="nucleotide sequence ID" value="NZ_OCNE01000016.1"/>
</dbReference>
<accession>A0A286E0H9</accession>
<evidence type="ECO:0000256" key="2">
    <source>
        <dbReference type="SAM" id="Phobius"/>
    </source>
</evidence>
<keyword evidence="2" id="KW-1133">Transmembrane helix</keyword>